<dbReference type="Proteomes" id="UP000236000">
    <property type="component" value="Unassembled WGS sequence"/>
</dbReference>
<dbReference type="EMBL" id="PJKA01000007">
    <property type="protein sequence ID" value="PNC18595.1"/>
    <property type="molecule type" value="Genomic_DNA"/>
</dbReference>
<proteinExistence type="predicted"/>
<name>A0A2N8HEP5_9BACT</name>
<feature type="signal peptide" evidence="1">
    <location>
        <begin position="1"/>
        <end position="25"/>
    </location>
</feature>
<protein>
    <recommendedName>
        <fullName evidence="4">DUF4861 domain-containing protein</fullName>
    </recommendedName>
</protein>
<accession>A0A2N8HEP5</accession>
<reference evidence="2 3" key="1">
    <citation type="journal article" date="2017" name="BMC Genomics">
        <title>Genome sequencing of 39 Akkermansia muciniphila isolates reveals its population structure, genomic and functional diverisity, and global distribution in mammalian gut microbiotas.</title>
        <authorList>
            <person name="Guo X."/>
            <person name="Li S."/>
            <person name="Zhang J."/>
            <person name="Wu F."/>
            <person name="Li X."/>
            <person name="Wu D."/>
            <person name="Zhang M."/>
            <person name="Ou Z."/>
            <person name="Jie Z."/>
            <person name="Yan Q."/>
            <person name="Li P."/>
            <person name="Yi J."/>
            <person name="Peng Y."/>
        </authorList>
    </citation>
    <scope>NUCLEOTIDE SEQUENCE [LARGE SCALE GENOMIC DNA]</scope>
    <source>
        <strain evidence="2 3">GP24</strain>
    </source>
</reference>
<dbReference type="OrthoDB" id="199373at2"/>
<gene>
    <name evidence="2" type="ORF">CXU22_04615</name>
</gene>
<dbReference type="RefSeq" id="WP_102713038.1">
    <property type="nucleotide sequence ID" value="NZ_PJKA01000007.1"/>
</dbReference>
<sequence>MKKLVMNCVECIILCSMIFMNLSQAQEDMEKLKQAAGIVDQALDDGFGVNLWEIVEKNQNISEDEAADIMQMPYYKDRAAVWDSSLKMLEGTEFRQNGLKGHASGAVQFNPRTGVVLPGFAIGGGRDAAIFTSQRLKIGQTMFSCFQWWDERWNPADNEWEVAGVVVRQVAGSREAVMFFLNKEGGRCCLPCGVAGILYQKELGKMVASFFDWNGQPAELNQAGYRVSRVEEPMNGSPPSFYLGSHLLDMDWMRLGHWREGMIYFLWSYGGVAD</sequence>
<evidence type="ECO:0000313" key="2">
    <source>
        <dbReference type="EMBL" id="PNC18595.1"/>
    </source>
</evidence>
<evidence type="ECO:0000313" key="3">
    <source>
        <dbReference type="Proteomes" id="UP000236000"/>
    </source>
</evidence>
<evidence type="ECO:0008006" key="4">
    <source>
        <dbReference type="Google" id="ProtNLM"/>
    </source>
</evidence>
<evidence type="ECO:0000256" key="1">
    <source>
        <dbReference type="SAM" id="SignalP"/>
    </source>
</evidence>
<dbReference type="AlphaFoldDB" id="A0A2N8HEP5"/>
<keyword evidence="1" id="KW-0732">Signal</keyword>
<feature type="chain" id="PRO_5014821717" description="DUF4861 domain-containing protein" evidence="1">
    <location>
        <begin position="26"/>
        <end position="274"/>
    </location>
</feature>
<comment type="caution">
    <text evidence="2">The sequence shown here is derived from an EMBL/GenBank/DDBJ whole genome shotgun (WGS) entry which is preliminary data.</text>
</comment>
<organism evidence="2 3">
    <name type="scientific">Akkermansia muciniphila</name>
    <dbReference type="NCBI Taxonomy" id="239935"/>
    <lineage>
        <taxon>Bacteria</taxon>
        <taxon>Pseudomonadati</taxon>
        <taxon>Verrucomicrobiota</taxon>
        <taxon>Verrucomicrobiia</taxon>
        <taxon>Verrucomicrobiales</taxon>
        <taxon>Akkermansiaceae</taxon>
        <taxon>Akkermansia</taxon>
    </lineage>
</organism>